<dbReference type="SUPFAM" id="SSF54427">
    <property type="entry name" value="NTF2-like"/>
    <property type="match status" value="1"/>
</dbReference>
<evidence type="ECO:0000313" key="3">
    <source>
        <dbReference type="EMBL" id="MFH5229495.1"/>
    </source>
</evidence>
<organism evidence="4 6">
    <name type="scientific">Antrihabitans spumae</name>
    <dbReference type="NCBI Taxonomy" id="3373370"/>
    <lineage>
        <taxon>Bacteria</taxon>
        <taxon>Bacillati</taxon>
        <taxon>Actinomycetota</taxon>
        <taxon>Actinomycetes</taxon>
        <taxon>Mycobacteriales</taxon>
        <taxon>Nocardiaceae</taxon>
        <taxon>Antrihabitans</taxon>
    </lineage>
</organism>
<feature type="domain" description="SnoaL-like" evidence="1">
    <location>
        <begin position="13"/>
        <end position="135"/>
    </location>
</feature>
<evidence type="ECO:0000313" key="2">
    <source>
        <dbReference type="EMBL" id="MFH5211276.1"/>
    </source>
</evidence>
<dbReference type="EMBL" id="JBIMSP010000019">
    <property type="protein sequence ID" value="MFH5242946.1"/>
    <property type="molecule type" value="Genomic_DNA"/>
</dbReference>
<reference evidence="5 6" key="1">
    <citation type="submission" date="2024-10" db="EMBL/GenBank/DDBJ databases">
        <authorList>
            <person name="Riesco R."/>
        </authorList>
    </citation>
    <scope>NUCLEOTIDE SEQUENCE [LARGE SCALE GENOMIC DNA]</scope>
    <source>
        <strain evidence="4 6">NCIMB 15448</strain>
        <strain evidence="2 5">NCIMB 15449</strain>
        <strain evidence="3 7">NCIMB 15450</strain>
    </source>
</reference>
<comment type="caution">
    <text evidence="4">The sequence shown here is derived from an EMBL/GenBank/DDBJ whole genome shotgun (WGS) entry which is preliminary data.</text>
</comment>
<evidence type="ECO:0000313" key="6">
    <source>
        <dbReference type="Proteomes" id="UP001609176"/>
    </source>
</evidence>
<accession>A0ABW7KRD2</accession>
<sequence length="143" mass="15976">MDFTIAQSIRLLELLDRDELTRLAHAVGGAIDSKNFEDFRNLYLATADAATPGGVVEGLDAIIEMVVRNHQDFETTQHHVGDVQVHLDGDTATVAANVIATMVPRAAEPEVNTSLGVRYRYDAVRTDEGWRFARVEIDLLWRR</sequence>
<keyword evidence="7" id="KW-1185">Reference proteome</keyword>
<evidence type="ECO:0000313" key="7">
    <source>
        <dbReference type="Proteomes" id="UP001609219"/>
    </source>
</evidence>
<dbReference type="Proteomes" id="UP001609175">
    <property type="component" value="Unassembled WGS sequence"/>
</dbReference>
<dbReference type="EMBL" id="JBIMSN010000056">
    <property type="protein sequence ID" value="MFH5229495.1"/>
    <property type="molecule type" value="Genomic_DNA"/>
</dbReference>
<gene>
    <name evidence="4" type="ORF">ACHIPV_13785</name>
    <name evidence="2" type="ORF">ACHIPZ_24160</name>
    <name evidence="3" type="ORF">ACHIRB_13085</name>
</gene>
<dbReference type="RefSeq" id="WP_395117624.1">
    <property type="nucleotide sequence ID" value="NZ_JBIMSN010000056.1"/>
</dbReference>
<dbReference type="Proteomes" id="UP001609176">
    <property type="component" value="Unassembled WGS sequence"/>
</dbReference>
<dbReference type="InterPro" id="IPR037401">
    <property type="entry name" value="SnoaL-like"/>
</dbReference>
<dbReference type="InterPro" id="IPR032710">
    <property type="entry name" value="NTF2-like_dom_sf"/>
</dbReference>
<evidence type="ECO:0000313" key="4">
    <source>
        <dbReference type="EMBL" id="MFH5242946.1"/>
    </source>
</evidence>
<dbReference type="Gene3D" id="3.10.450.50">
    <property type="match status" value="1"/>
</dbReference>
<dbReference type="EMBL" id="JBIMSO010000071">
    <property type="protein sequence ID" value="MFH5211276.1"/>
    <property type="molecule type" value="Genomic_DNA"/>
</dbReference>
<evidence type="ECO:0000313" key="5">
    <source>
        <dbReference type="Proteomes" id="UP001609175"/>
    </source>
</evidence>
<evidence type="ECO:0000259" key="1">
    <source>
        <dbReference type="Pfam" id="PF13577"/>
    </source>
</evidence>
<dbReference type="Proteomes" id="UP001609219">
    <property type="component" value="Unassembled WGS sequence"/>
</dbReference>
<dbReference type="Pfam" id="PF13577">
    <property type="entry name" value="SnoaL_4"/>
    <property type="match status" value="1"/>
</dbReference>
<proteinExistence type="predicted"/>
<name>A0ABW7KRD2_9NOCA</name>
<protein>
    <submittedName>
        <fullName evidence="4">Nuclear transport factor 2 family protein</fullName>
    </submittedName>
</protein>